<protein>
    <submittedName>
        <fullName evidence="2">NAD-dependent epimerase dehydratase</fullName>
    </submittedName>
</protein>
<evidence type="ECO:0000259" key="1">
    <source>
        <dbReference type="Pfam" id="PF13460"/>
    </source>
</evidence>
<dbReference type="GO" id="GO:0004074">
    <property type="term" value="F:biliverdin reductase [NAD(P)H] activity"/>
    <property type="evidence" value="ECO:0007669"/>
    <property type="project" value="TreeGrafter"/>
</dbReference>
<dbReference type="Proteomes" id="UP000051733">
    <property type="component" value="Unassembled WGS sequence"/>
</dbReference>
<dbReference type="STRING" id="1423813.FC26_GL000299"/>
<dbReference type="SUPFAM" id="SSF51735">
    <property type="entry name" value="NAD(P)-binding Rossmann-fold domains"/>
    <property type="match status" value="1"/>
</dbReference>
<sequence length="214" mass="23537">MMTKVLIIAAHGAMAQLVTKRLLAETDDELVLFLRNAKRLNDYTDNSRVTLIEGNTLSTDDLVAAMQEIDIVYSNAGGPDLGDQTAHILAAMKQVGLTRLIYISALGAHHEVVGEFGQWNEQAISAFLPGFRRSAALVAQSAVDYTEVRPSWLTDADEIDYELIKLNEPFVGTEVSRASVADFVFQVIQDPSRYVRESIGLSKPNTPGDKPSWL</sequence>
<gene>
    <name evidence="2" type="ORF">FC26_GL000299</name>
</gene>
<proteinExistence type="predicted"/>
<dbReference type="InterPro" id="IPR036291">
    <property type="entry name" value="NAD(P)-bd_dom_sf"/>
</dbReference>
<dbReference type="InterPro" id="IPR051606">
    <property type="entry name" value="Polyketide_Oxido-like"/>
</dbReference>
<comment type="caution">
    <text evidence="2">The sequence shown here is derived from an EMBL/GenBank/DDBJ whole genome shotgun (WGS) entry which is preliminary data.</text>
</comment>
<dbReference type="Gene3D" id="3.40.50.720">
    <property type="entry name" value="NAD(P)-binding Rossmann-like Domain"/>
    <property type="match status" value="1"/>
</dbReference>
<dbReference type="InterPro" id="IPR016040">
    <property type="entry name" value="NAD(P)-bd_dom"/>
</dbReference>
<evidence type="ECO:0000313" key="3">
    <source>
        <dbReference type="Proteomes" id="UP000051733"/>
    </source>
</evidence>
<name>A0A0R2A142_9LACO</name>
<organism evidence="2 3">
    <name type="scientific">Paucilactobacillus vaccinostercus DSM 20634</name>
    <dbReference type="NCBI Taxonomy" id="1423813"/>
    <lineage>
        <taxon>Bacteria</taxon>
        <taxon>Bacillati</taxon>
        <taxon>Bacillota</taxon>
        <taxon>Bacilli</taxon>
        <taxon>Lactobacillales</taxon>
        <taxon>Lactobacillaceae</taxon>
        <taxon>Paucilactobacillus</taxon>
    </lineage>
</organism>
<dbReference type="Pfam" id="PF13460">
    <property type="entry name" value="NAD_binding_10"/>
    <property type="match status" value="1"/>
</dbReference>
<accession>A0A0R2A142</accession>
<dbReference type="EMBL" id="AYYY01000061">
    <property type="protein sequence ID" value="KRM60817.1"/>
    <property type="molecule type" value="Genomic_DNA"/>
</dbReference>
<dbReference type="PANTHER" id="PTHR43355:SF2">
    <property type="entry name" value="FLAVIN REDUCTASE (NADPH)"/>
    <property type="match status" value="1"/>
</dbReference>
<evidence type="ECO:0000313" key="2">
    <source>
        <dbReference type="EMBL" id="KRM60817.1"/>
    </source>
</evidence>
<dbReference type="PATRIC" id="fig|1423813.3.peg.308"/>
<dbReference type="PANTHER" id="PTHR43355">
    <property type="entry name" value="FLAVIN REDUCTASE (NADPH)"/>
    <property type="match status" value="1"/>
</dbReference>
<reference evidence="2 3" key="1">
    <citation type="journal article" date="2015" name="Genome Announc.">
        <title>Expanding the biotechnology potential of lactobacilli through comparative genomics of 213 strains and associated genera.</title>
        <authorList>
            <person name="Sun Z."/>
            <person name="Harris H.M."/>
            <person name="McCann A."/>
            <person name="Guo C."/>
            <person name="Argimon S."/>
            <person name="Zhang W."/>
            <person name="Yang X."/>
            <person name="Jeffery I.B."/>
            <person name="Cooney J.C."/>
            <person name="Kagawa T.F."/>
            <person name="Liu W."/>
            <person name="Song Y."/>
            <person name="Salvetti E."/>
            <person name="Wrobel A."/>
            <person name="Rasinkangas P."/>
            <person name="Parkhill J."/>
            <person name="Rea M.C."/>
            <person name="O'Sullivan O."/>
            <person name="Ritari J."/>
            <person name="Douillard F.P."/>
            <person name="Paul Ross R."/>
            <person name="Yang R."/>
            <person name="Briner A.E."/>
            <person name="Felis G.E."/>
            <person name="de Vos W.M."/>
            <person name="Barrangou R."/>
            <person name="Klaenhammer T.R."/>
            <person name="Caufield P.W."/>
            <person name="Cui Y."/>
            <person name="Zhang H."/>
            <person name="O'Toole P.W."/>
        </authorList>
    </citation>
    <scope>NUCLEOTIDE SEQUENCE [LARGE SCALE GENOMIC DNA]</scope>
    <source>
        <strain evidence="2 3">DSM 20634</strain>
    </source>
</reference>
<dbReference type="GO" id="GO:0042602">
    <property type="term" value="F:riboflavin reductase (NADPH) activity"/>
    <property type="evidence" value="ECO:0007669"/>
    <property type="project" value="TreeGrafter"/>
</dbReference>
<keyword evidence="3" id="KW-1185">Reference proteome</keyword>
<dbReference type="AlphaFoldDB" id="A0A0R2A142"/>
<feature type="domain" description="NAD(P)-binding" evidence="1">
    <location>
        <begin position="10"/>
        <end position="191"/>
    </location>
</feature>